<keyword evidence="2" id="KW-0808">Transferase</keyword>
<sequence length="200" mass="22535">MKQQLLTEIIGNTDIYLIDQILKGRYQQNDVVLDAGCGSGRNLSYFDTSAISFCAIDTNEVHIQQLQETYPQHSERIQVASLENIPFSEATFDHIICNAVLHFAQSKTQFKIMFAELVRVLKKGGSLFIRMTSDIGIEGNPTPLQNGVYFLPDGTERFLLTRKLLSELLNTHQLSLLEPVKSTNVQDLRSMTTLVLSKQV</sequence>
<gene>
    <name evidence="2" type="ORF">C8N46_11290</name>
</gene>
<dbReference type="PANTHER" id="PTHR43861">
    <property type="entry name" value="TRANS-ACONITATE 2-METHYLTRANSFERASE-RELATED"/>
    <property type="match status" value="1"/>
</dbReference>
<keyword evidence="2" id="KW-0489">Methyltransferase</keyword>
<evidence type="ECO:0000259" key="1">
    <source>
        <dbReference type="Pfam" id="PF08241"/>
    </source>
</evidence>
<protein>
    <submittedName>
        <fullName evidence="2">Methyltransferase family protein</fullName>
    </submittedName>
</protein>
<dbReference type="GO" id="GO:0008757">
    <property type="term" value="F:S-adenosylmethionine-dependent methyltransferase activity"/>
    <property type="evidence" value="ECO:0007669"/>
    <property type="project" value="InterPro"/>
</dbReference>
<dbReference type="InterPro" id="IPR013216">
    <property type="entry name" value="Methyltransf_11"/>
</dbReference>
<dbReference type="SUPFAM" id="SSF53335">
    <property type="entry name" value="S-adenosyl-L-methionine-dependent methyltransferases"/>
    <property type="match status" value="1"/>
</dbReference>
<reference evidence="2 3" key="1">
    <citation type="submission" date="2018-04" db="EMBL/GenBank/DDBJ databases">
        <title>Genomic Encyclopedia of Archaeal and Bacterial Type Strains, Phase II (KMG-II): from individual species to whole genera.</title>
        <authorList>
            <person name="Goeker M."/>
        </authorList>
    </citation>
    <scope>NUCLEOTIDE SEQUENCE [LARGE SCALE GENOMIC DNA]</scope>
    <source>
        <strain evidence="2 3">DSM 25731</strain>
    </source>
</reference>
<dbReference type="GO" id="GO:0032259">
    <property type="term" value="P:methylation"/>
    <property type="evidence" value="ECO:0007669"/>
    <property type="project" value="UniProtKB-KW"/>
</dbReference>
<dbReference type="OrthoDB" id="3896938at2"/>
<accession>A0A2T6BRT9</accession>
<name>A0A2T6BRT9_9FLAO</name>
<comment type="caution">
    <text evidence="2">The sequence shown here is derived from an EMBL/GenBank/DDBJ whole genome shotgun (WGS) entry which is preliminary data.</text>
</comment>
<dbReference type="InterPro" id="IPR029063">
    <property type="entry name" value="SAM-dependent_MTases_sf"/>
</dbReference>
<evidence type="ECO:0000313" key="2">
    <source>
        <dbReference type="EMBL" id="PTX58782.1"/>
    </source>
</evidence>
<dbReference type="AlphaFoldDB" id="A0A2T6BRT9"/>
<evidence type="ECO:0000313" key="3">
    <source>
        <dbReference type="Proteomes" id="UP000244090"/>
    </source>
</evidence>
<proteinExistence type="predicted"/>
<dbReference type="CDD" id="cd02440">
    <property type="entry name" value="AdoMet_MTases"/>
    <property type="match status" value="1"/>
</dbReference>
<organism evidence="2 3">
    <name type="scientific">Kordia periserrulae</name>
    <dbReference type="NCBI Taxonomy" id="701523"/>
    <lineage>
        <taxon>Bacteria</taxon>
        <taxon>Pseudomonadati</taxon>
        <taxon>Bacteroidota</taxon>
        <taxon>Flavobacteriia</taxon>
        <taxon>Flavobacteriales</taxon>
        <taxon>Flavobacteriaceae</taxon>
        <taxon>Kordia</taxon>
    </lineage>
</organism>
<dbReference type="Pfam" id="PF08241">
    <property type="entry name" value="Methyltransf_11"/>
    <property type="match status" value="1"/>
</dbReference>
<dbReference type="Proteomes" id="UP000244090">
    <property type="component" value="Unassembled WGS sequence"/>
</dbReference>
<dbReference type="Gene3D" id="3.40.50.150">
    <property type="entry name" value="Vaccinia Virus protein VP39"/>
    <property type="match status" value="1"/>
</dbReference>
<dbReference type="RefSeq" id="WP_108116653.1">
    <property type="nucleotide sequence ID" value="NZ_QBKT01000012.1"/>
</dbReference>
<feature type="domain" description="Methyltransferase type 11" evidence="1">
    <location>
        <begin position="33"/>
        <end position="129"/>
    </location>
</feature>
<keyword evidence="3" id="KW-1185">Reference proteome</keyword>
<dbReference type="PANTHER" id="PTHR43861:SF1">
    <property type="entry name" value="TRANS-ACONITATE 2-METHYLTRANSFERASE"/>
    <property type="match status" value="1"/>
</dbReference>
<dbReference type="EMBL" id="QBKT01000012">
    <property type="protein sequence ID" value="PTX58782.1"/>
    <property type="molecule type" value="Genomic_DNA"/>
</dbReference>